<dbReference type="Proteomes" id="UP001151518">
    <property type="component" value="Unassembled WGS sequence"/>
</dbReference>
<organism evidence="3 4">
    <name type="scientific">Coemansia spiralis</name>
    <dbReference type="NCBI Taxonomy" id="417178"/>
    <lineage>
        <taxon>Eukaryota</taxon>
        <taxon>Fungi</taxon>
        <taxon>Fungi incertae sedis</taxon>
        <taxon>Zoopagomycota</taxon>
        <taxon>Kickxellomycotina</taxon>
        <taxon>Kickxellomycetes</taxon>
        <taxon>Kickxellales</taxon>
        <taxon>Kickxellaceae</taxon>
        <taxon>Coemansia</taxon>
    </lineage>
</organism>
<dbReference type="SUPFAM" id="SSF52799">
    <property type="entry name" value="(Phosphotyrosine protein) phosphatases II"/>
    <property type="match status" value="1"/>
</dbReference>
<dbReference type="PANTHER" id="PTHR31811:SF0">
    <property type="entry name" value="TRNA A64-2'-O-RIBOSYLPHOSPHATE TRANSFERASE"/>
    <property type="match status" value="1"/>
</dbReference>
<dbReference type="EMBL" id="JANBTW010000057">
    <property type="protein sequence ID" value="KAJ2674398.1"/>
    <property type="molecule type" value="Genomic_DNA"/>
</dbReference>
<dbReference type="OrthoDB" id="45256at2759"/>
<evidence type="ECO:0000313" key="3">
    <source>
        <dbReference type="EMBL" id="KAJ2674398.1"/>
    </source>
</evidence>
<dbReference type="GO" id="GO:0005737">
    <property type="term" value="C:cytoplasm"/>
    <property type="evidence" value="ECO:0007669"/>
    <property type="project" value="TreeGrafter"/>
</dbReference>
<dbReference type="InterPro" id="IPR029021">
    <property type="entry name" value="Prot-tyrosine_phosphatase-like"/>
</dbReference>
<protein>
    <submittedName>
        <fullName evidence="3">tRNA A64-2'-O-ribosylphosphate transferase</fullName>
    </submittedName>
</protein>
<gene>
    <name evidence="3" type="primary">RIT1</name>
    <name evidence="3" type="ORF">GGI25_004338</name>
</gene>
<keyword evidence="3" id="KW-0808">Transferase</keyword>
<dbReference type="Gene3D" id="3.90.190.10">
    <property type="entry name" value="Protein tyrosine phosphatase superfamily"/>
    <property type="match status" value="1"/>
</dbReference>
<dbReference type="InterPro" id="IPR033449">
    <property type="entry name" value="Rit1_N"/>
</dbReference>
<comment type="caution">
    <text evidence="3">The sequence shown here is derived from an EMBL/GenBank/DDBJ whole genome shotgun (WGS) entry which is preliminary data.</text>
</comment>
<proteinExistence type="predicted"/>
<feature type="domain" description="Rit1 N-terminal" evidence="2">
    <location>
        <begin position="16"/>
        <end position="283"/>
    </location>
</feature>
<sequence length="478" mass="53871">MDQTNSNSSNRVTKELRKETLSIYNRLRSIDDDAEFVKYASQNLFPQYPVLANERCGLWYVDPKIAYAQTVYFKSTDGHCGNWKFSLRRANTHLFDIFQCYKGCVIVDSTRSGKSMPDSFARTIPIWCAIWNIALARVKSRNNDQLVWDGAVHMPHKIVSDSERSQVSELLSSFADVLMRSDIDVAGLADKINKPLRPIWVTRDHRLAFPPDFTDAEFIPIVCVSASSTKHHAYGSDADFVYVQGAADDHEKWAKELTPRLFWKHKARLLCEGSTNNSCESAVCEIAEVEKRKQKTGVAAVDAQTNIGEEYSAAGNARFNFIAGTCIAVGDRVSGRPPECWKQFDAIINCGAPEYEQNSKDQALKSRYIYLPIPEGKRGQVELGKRIPWALDFVHPFIKGGNNKKVLVHCSQGMDRSVGIALAILAKFYDGDRNYNKNTESDISKESIQNRLLWITTSRQKASCTYNAQHRIQVSGIC</sequence>
<dbReference type="InterPro" id="IPR007306">
    <property type="entry name" value="Rit1"/>
</dbReference>
<dbReference type="PIRSF" id="PIRSF007747">
    <property type="entry name" value="Ribosyl_Ptfrase"/>
    <property type="match status" value="1"/>
</dbReference>
<name>A0A9W8G4B0_9FUNG</name>
<evidence type="ECO:0000259" key="2">
    <source>
        <dbReference type="Pfam" id="PF17184"/>
    </source>
</evidence>
<accession>A0A9W8G4B0</accession>
<dbReference type="GO" id="GO:0043399">
    <property type="term" value="F:tRNA adenosine(64)-2'-O-ribosylphosphate transferase activity"/>
    <property type="evidence" value="ECO:0007669"/>
    <property type="project" value="InterPro"/>
</dbReference>
<dbReference type="Pfam" id="PF17184">
    <property type="entry name" value="Rit1_C"/>
    <property type="match status" value="1"/>
</dbReference>
<dbReference type="Pfam" id="PF04179">
    <property type="entry name" value="Init_tRNA_PT"/>
    <property type="match status" value="1"/>
</dbReference>
<evidence type="ECO:0000259" key="1">
    <source>
        <dbReference type="Pfam" id="PF04179"/>
    </source>
</evidence>
<dbReference type="InterPro" id="IPR033421">
    <property type="entry name" value="Rit1_DUSP-like"/>
</dbReference>
<reference evidence="3" key="1">
    <citation type="submission" date="2022-07" db="EMBL/GenBank/DDBJ databases">
        <title>Phylogenomic reconstructions and comparative analyses of Kickxellomycotina fungi.</title>
        <authorList>
            <person name="Reynolds N.K."/>
            <person name="Stajich J.E."/>
            <person name="Barry K."/>
            <person name="Grigoriev I.V."/>
            <person name="Crous P."/>
            <person name="Smith M.E."/>
        </authorList>
    </citation>
    <scope>NUCLEOTIDE SEQUENCE</scope>
    <source>
        <strain evidence="3">NRRL 3115</strain>
    </source>
</reference>
<dbReference type="AlphaFoldDB" id="A0A9W8G4B0"/>
<dbReference type="GO" id="GO:0019988">
    <property type="term" value="P:charged-tRNA amino acid modification"/>
    <property type="evidence" value="ECO:0007669"/>
    <property type="project" value="InterPro"/>
</dbReference>
<evidence type="ECO:0000313" key="4">
    <source>
        <dbReference type="Proteomes" id="UP001151518"/>
    </source>
</evidence>
<feature type="domain" description="Rit1 DUSP-like" evidence="1">
    <location>
        <begin position="368"/>
        <end position="463"/>
    </location>
</feature>
<dbReference type="PANTHER" id="PTHR31811">
    <property type="entry name" value="TRNA A64-2'-O-RIBOSYLPHOSPHATE TRANSFERASE"/>
    <property type="match status" value="1"/>
</dbReference>